<evidence type="ECO:0008006" key="4">
    <source>
        <dbReference type="Google" id="ProtNLM"/>
    </source>
</evidence>
<name>A0ABR6W7C4_9BACT</name>
<protein>
    <recommendedName>
        <fullName evidence="4">Porin</fullName>
    </recommendedName>
</protein>
<reference evidence="2 3" key="1">
    <citation type="submission" date="2019-06" db="EMBL/GenBank/DDBJ databases">
        <title>Spirosoma utsteinense sp. nov. isolated from Antarctic ice-free soils.</title>
        <authorList>
            <person name="Tahon G."/>
        </authorList>
    </citation>
    <scope>NUCLEOTIDE SEQUENCE [LARGE SCALE GENOMIC DNA]</scope>
    <source>
        <strain evidence="2 3">LMG 31447</strain>
    </source>
</reference>
<evidence type="ECO:0000313" key="2">
    <source>
        <dbReference type="EMBL" id="MBC3792392.1"/>
    </source>
</evidence>
<keyword evidence="3" id="KW-1185">Reference proteome</keyword>
<keyword evidence="1" id="KW-0732">Signal</keyword>
<organism evidence="2 3">
    <name type="scientific">Spirosoma utsteinense</name>
    <dbReference type="NCBI Taxonomy" id="2585773"/>
    <lineage>
        <taxon>Bacteria</taxon>
        <taxon>Pseudomonadati</taxon>
        <taxon>Bacteroidota</taxon>
        <taxon>Cytophagia</taxon>
        <taxon>Cytophagales</taxon>
        <taxon>Cytophagaceae</taxon>
        <taxon>Spirosoma</taxon>
    </lineage>
</organism>
<proteinExistence type="predicted"/>
<feature type="signal peptide" evidence="1">
    <location>
        <begin position="1"/>
        <end position="19"/>
    </location>
</feature>
<sequence>MRITQIAMLVLSMAGTTMAQSAGPHLLIPGQRNKFSGLSHIEVELGQRNTLLVGFDRYAQVQARQNVDSVLRLFVNDYRKIADTTQSPTRAIHAQFRLNEADRALDLRFTPQPTSSFRFRRDNPPLDVKTQQDTLHIVWASDSRTAMVGRKSVAPDAYGVYLLVNSFADLEDRLNAGGINGALKTAFESVRSYKGHDLTDAKMAFNMVQGTDKRAQFIEPGLAKAPFLSLQPGIGVGLIRNQWVPSLNFDIQFIPNRRRSVGYSIGYTSTFFFAQAPDNGSFQAFRNDFLSLGVAFYNSDKGDKATSFSRQIASFSVGMLVKRSGPYFERNTIRLSGTVYQKGPFKVQPELYMNGFFKKVNPGLRLVVGF</sequence>
<gene>
    <name evidence="2" type="ORF">FH603_2904</name>
</gene>
<evidence type="ECO:0000313" key="3">
    <source>
        <dbReference type="Proteomes" id="UP000700732"/>
    </source>
</evidence>
<comment type="caution">
    <text evidence="2">The sequence shown here is derived from an EMBL/GenBank/DDBJ whole genome shotgun (WGS) entry which is preliminary data.</text>
</comment>
<dbReference type="RefSeq" id="WP_186738167.1">
    <property type="nucleotide sequence ID" value="NZ_VFIA01000015.1"/>
</dbReference>
<dbReference type="EMBL" id="VFIA01000015">
    <property type="protein sequence ID" value="MBC3792392.1"/>
    <property type="molecule type" value="Genomic_DNA"/>
</dbReference>
<accession>A0ABR6W7C4</accession>
<feature type="chain" id="PRO_5045989460" description="Porin" evidence="1">
    <location>
        <begin position="20"/>
        <end position="370"/>
    </location>
</feature>
<evidence type="ECO:0000256" key="1">
    <source>
        <dbReference type="SAM" id="SignalP"/>
    </source>
</evidence>
<dbReference type="Proteomes" id="UP000700732">
    <property type="component" value="Unassembled WGS sequence"/>
</dbReference>